<dbReference type="RefSeq" id="WP_259310835.1">
    <property type="nucleotide sequence ID" value="NZ_CP087164.1"/>
</dbReference>
<dbReference type="EMBL" id="CP087164">
    <property type="protein sequence ID" value="UGS36770.1"/>
    <property type="molecule type" value="Genomic_DNA"/>
</dbReference>
<evidence type="ECO:0000259" key="1">
    <source>
        <dbReference type="Pfam" id="PF12728"/>
    </source>
</evidence>
<reference evidence="2" key="1">
    <citation type="journal article" date="2022" name="Int. J. Syst. Evol. Microbiol.">
        <title>Pseudomonas aegrilactucae sp. nov. and Pseudomonas morbosilactucae sp. nov., pathogens causing bacterial rot of lettuce in Japan.</title>
        <authorList>
            <person name="Sawada H."/>
            <person name="Fujikawa T."/>
            <person name="Satou M."/>
        </authorList>
    </citation>
    <scope>NUCLEOTIDE SEQUENCE</scope>
    <source>
        <strain evidence="2">0166_1</strain>
    </source>
</reference>
<dbReference type="KEGG" id="sbae:DSM104329_03180"/>
<feature type="domain" description="Helix-turn-helix" evidence="1">
    <location>
        <begin position="18"/>
        <end position="69"/>
    </location>
</feature>
<sequence length="71" mass="8128">MPQHHTTGRTAIDLHEPLLRASDVAALLGIPRSSVYDYARRHHDPLPSLTIGRHRRFYRSAIETWLASRAD</sequence>
<dbReference type="InterPro" id="IPR010093">
    <property type="entry name" value="SinI_DNA-bd"/>
</dbReference>
<keyword evidence="3" id="KW-1185">Reference proteome</keyword>
<dbReference type="NCBIfam" id="TIGR01764">
    <property type="entry name" value="excise"/>
    <property type="match status" value="1"/>
</dbReference>
<evidence type="ECO:0000313" key="3">
    <source>
        <dbReference type="Proteomes" id="UP001162834"/>
    </source>
</evidence>
<dbReference type="Proteomes" id="UP001162834">
    <property type="component" value="Chromosome"/>
</dbReference>
<accession>A0A9E6XYF8</accession>
<dbReference type="GO" id="GO:0003677">
    <property type="term" value="F:DNA binding"/>
    <property type="evidence" value="ECO:0007669"/>
    <property type="project" value="InterPro"/>
</dbReference>
<dbReference type="Pfam" id="PF12728">
    <property type="entry name" value="HTH_17"/>
    <property type="match status" value="1"/>
</dbReference>
<protein>
    <recommendedName>
        <fullName evidence="1">Helix-turn-helix domain-containing protein</fullName>
    </recommendedName>
</protein>
<name>A0A9E6XYF8_9ACTN</name>
<dbReference type="InterPro" id="IPR009061">
    <property type="entry name" value="DNA-bd_dom_put_sf"/>
</dbReference>
<organism evidence="2 3">
    <name type="scientific">Capillimicrobium parvum</name>
    <dbReference type="NCBI Taxonomy" id="2884022"/>
    <lineage>
        <taxon>Bacteria</taxon>
        <taxon>Bacillati</taxon>
        <taxon>Actinomycetota</taxon>
        <taxon>Thermoleophilia</taxon>
        <taxon>Solirubrobacterales</taxon>
        <taxon>Capillimicrobiaceae</taxon>
        <taxon>Capillimicrobium</taxon>
    </lineage>
</organism>
<evidence type="ECO:0000313" key="2">
    <source>
        <dbReference type="EMBL" id="UGS36770.1"/>
    </source>
</evidence>
<dbReference type="AlphaFoldDB" id="A0A9E6XYF8"/>
<proteinExistence type="predicted"/>
<dbReference type="SUPFAM" id="SSF46955">
    <property type="entry name" value="Putative DNA-binding domain"/>
    <property type="match status" value="1"/>
</dbReference>
<gene>
    <name evidence="2" type="ORF">DSM104329_03180</name>
</gene>
<dbReference type="InterPro" id="IPR041657">
    <property type="entry name" value="HTH_17"/>
</dbReference>